<keyword evidence="3 5" id="KW-1133">Transmembrane helix</keyword>
<evidence type="ECO:0000259" key="6">
    <source>
        <dbReference type="Pfam" id="PF00916"/>
    </source>
</evidence>
<name>A0ABR1APD2_POLSC</name>
<feature type="transmembrane region" description="Helical" evidence="5">
    <location>
        <begin position="130"/>
        <end position="151"/>
    </location>
</feature>
<dbReference type="Proteomes" id="UP001359485">
    <property type="component" value="Unassembled WGS sequence"/>
</dbReference>
<dbReference type="Pfam" id="PF01740">
    <property type="entry name" value="STAS"/>
    <property type="match status" value="1"/>
</dbReference>
<keyword evidence="4 5" id="KW-0472">Membrane</keyword>
<dbReference type="InterPro" id="IPR036513">
    <property type="entry name" value="STAS_dom_sf"/>
</dbReference>
<gene>
    <name evidence="8" type="ORF">RUM44_010965</name>
</gene>
<evidence type="ECO:0000256" key="5">
    <source>
        <dbReference type="SAM" id="Phobius"/>
    </source>
</evidence>
<comment type="subcellular location">
    <subcellularLocation>
        <location evidence="1">Membrane</location>
        <topology evidence="1">Multi-pass membrane protein</topology>
    </subcellularLocation>
</comment>
<accession>A0ABR1APD2</accession>
<evidence type="ECO:0000259" key="7">
    <source>
        <dbReference type="Pfam" id="PF01740"/>
    </source>
</evidence>
<feature type="transmembrane region" description="Helical" evidence="5">
    <location>
        <begin position="294"/>
        <end position="317"/>
    </location>
</feature>
<feature type="domain" description="SLC26A/SulP transporter" evidence="6">
    <location>
        <begin position="101"/>
        <end position="510"/>
    </location>
</feature>
<evidence type="ECO:0000313" key="8">
    <source>
        <dbReference type="EMBL" id="KAK6624107.1"/>
    </source>
</evidence>
<feature type="transmembrane region" description="Helical" evidence="5">
    <location>
        <begin position="194"/>
        <end position="218"/>
    </location>
</feature>
<sequence>MKNTNLSSSELKLTGNMDASVTSLPKKVEEDTVVKLERMGSDLFTLMEDDEIKPVSATDQIQKLRKWMKNKIKRSFTKKMLLRRIPILTWLPKYTRHDAVGDMVAGMTVGLTVIPQAIAYSSIAGLPPQYGLYGSFLGALIYIVFGSCKDVPMGPTAIVSLLTYQAIQGRGVEYAPLLCFISGVIQLFKGIVGLGFIIDFVSGPVCSGFTSAVALIIITSQMKDILGISGSGSTFVEMWIALIEDMKNIRLWDTVLGVSCIVVLLLMRCLASLEIGPKDPAKKSSLQKLTTKSFWVVGTSRNAILVVLSGFLGYFFVTQSTALKEQLRSDNSTEFLNGSLTVEESPFILTGFVPSGLPEFKVPAFGFERDGTHVSFISMISDMGLNLLILPLIALLENIAICKAFSSGKPVDATQELIAMGICNIGNSFMQAFPGSGSLSRSAVNNASGVRTPLGGLYTGIIVVVALFFFTPYFYYIPKSTLAAVIIAAVIFMVEVKVVKPMWRTKKSDLIPGFGTFLACLVLNLQYGILLGIIIQILFLLYNAARPKIHMQKLTTKSGIEYLKLTPDRCLIFPSVDYVRNIVTKHSIKQGIPVVIDCSHIYGADFTAAKVIESLSRDFVLRKQPLLFYNLKSSVFSVFEGLQPQEFVTFYEHDDLDELLRLKVFEKANS</sequence>
<evidence type="ECO:0000256" key="1">
    <source>
        <dbReference type="ARBA" id="ARBA00004141"/>
    </source>
</evidence>
<dbReference type="Gene3D" id="3.30.750.24">
    <property type="entry name" value="STAS domain"/>
    <property type="match status" value="1"/>
</dbReference>
<feature type="domain" description="STAS" evidence="7">
    <location>
        <begin position="558"/>
        <end position="652"/>
    </location>
</feature>
<feature type="transmembrane region" description="Helical" evidence="5">
    <location>
        <begin position="103"/>
        <end position="124"/>
    </location>
</feature>
<comment type="caution">
    <text evidence="8">The sequence shown here is derived from an EMBL/GenBank/DDBJ whole genome shotgun (WGS) entry which is preliminary data.</text>
</comment>
<evidence type="ECO:0000256" key="4">
    <source>
        <dbReference type="ARBA" id="ARBA00023136"/>
    </source>
</evidence>
<protein>
    <recommendedName>
        <fullName evidence="10">Sodium-independent sulfate anion transporter</fullName>
    </recommendedName>
</protein>
<organism evidence="8 9">
    <name type="scientific">Polyplax serrata</name>
    <name type="common">Common mouse louse</name>
    <dbReference type="NCBI Taxonomy" id="468196"/>
    <lineage>
        <taxon>Eukaryota</taxon>
        <taxon>Metazoa</taxon>
        <taxon>Ecdysozoa</taxon>
        <taxon>Arthropoda</taxon>
        <taxon>Hexapoda</taxon>
        <taxon>Insecta</taxon>
        <taxon>Pterygota</taxon>
        <taxon>Neoptera</taxon>
        <taxon>Paraneoptera</taxon>
        <taxon>Psocodea</taxon>
        <taxon>Troctomorpha</taxon>
        <taxon>Phthiraptera</taxon>
        <taxon>Anoplura</taxon>
        <taxon>Polyplacidae</taxon>
        <taxon>Polyplax</taxon>
    </lineage>
</organism>
<dbReference type="EMBL" id="JAWJWF010000046">
    <property type="protein sequence ID" value="KAK6624107.1"/>
    <property type="molecule type" value="Genomic_DNA"/>
</dbReference>
<dbReference type="Pfam" id="PF00916">
    <property type="entry name" value="Sulfate_transp"/>
    <property type="match status" value="1"/>
</dbReference>
<keyword evidence="2 5" id="KW-0812">Transmembrane</keyword>
<evidence type="ECO:0008006" key="10">
    <source>
        <dbReference type="Google" id="ProtNLM"/>
    </source>
</evidence>
<proteinExistence type="predicted"/>
<dbReference type="InterPro" id="IPR001902">
    <property type="entry name" value="SLC26A/SulP_fam"/>
</dbReference>
<feature type="transmembrane region" description="Helical" evidence="5">
    <location>
        <begin position="376"/>
        <end position="396"/>
    </location>
</feature>
<evidence type="ECO:0000256" key="3">
    <source>
        <dbReference type="ARBA" id="ARBA00022989"/>
    </source>
</evidence>
<feature type="transmembrane region" description="Helical" evidence="5">
    <location>
        <begin position="511"/>
        <end position="542"/>
    </location>
</feature>
<evidence type="ECO:0000256" key="2">
    <source>
        <dbReference type="ARBA" id="ARBA00022692"/>
    </source>
</evidence>
<dbReference type="CDD" id="cd07042">
    <property type="entry name" value="STAS_SulP_like_sulfate_transporter"/>
    <property type="match status" value="1"/>
</dbReference>
<keyword evidence="9" id="KW-1185">Reference proteome</keyword>
<feature type="transmembrane region" description="Helical" evidence="5">
    <location>
        <begin position="171"/>
        <end position="188"/>
    </location>
</feature>
<dbReference type="InterPro" id="IPR011547">
    <property type="entry name" value="SLC26A/SulP_dom"/>
</dbReference>
<reference evidence="8 9" key="1">
    <citation type="submission" date="2023-09" db="EMBL/GenBank/DDBJ databases">
        <title>Genomes of two closely related lineages of the louse Polyplax serrata with different host specificities.</title>
        <authorList>
            <person name="Martinu J."/>
            <person name="Tarabai H."/>
            <person name="Stefka J."/>
            <person name="Hypsa V."/>
        </authorList>
    </citation>
    <scope>NUCLEOTIDE SEQUENCE [LARGE SCALE GENOMIC DNA]</scope>
    <source>
        <strain evidence="8">98ZLc_SE</strain>
    </source>
</reference>
<dbReference type="PANTHER" id="PTHR11814">
    <property type="entry name" value="SULFATE TRANSPORTER"/>
    <property type="match status" value="1"/>
</dbReference>
<dbReference type="SUPFAM" id="SSF52091">
    <property type="entry name" value="SpoIIaa-like"/>
    <property type="match status" value="1"/>
</dbReference>
<dbReference type="InterPro" id="IPR002645">
    <property type="entry name" value="STAS_dom"/>
</dbReference>
<feature type="transmembrane region" description="Helical" evidence="5">
    <location>
        <begin position="255"/>
        <end position="273"/>
    </location>
</feature>
<feature type="transmembrane region" description="Helical" evidence="5">
    <location>
        <begin position="482"/>
        <end position="499"/>
    </location>
</feature>
<feature type="transmembrane region" description="Helical" evidence="5">
    <location>
        <begin position="225"/>
        <end position="243"/>
    </location>
</feature>
<evidence type="ECO:0000313" key="9">
    <source>
        <dbReference type="Proteomes" id="UP001359485"/>
    </source>
</evidence>
<feature type="transmembrane region" description="Helical" evidence="5">
    <location>
        <begin position="454"/>
        <end position="475"/>
    </location>
</feature>